<organism evidence="2 3">
    <name type="scientific">Secundilactobacillus kimchicus JCM 15530</name>
    <dbReference type="NCBI Taxonomy" id="1302272"/>
    <lineage>
        <taxon>Bacteria</taxon>
        <taxon>Bacillati</taxon>
        <taxon>Bacillota</taxon>
        <taxon>Bacilli</taxon>
        <taxon>Lactobacillales</taxon>
        <taxon>Lactobacillaceae</taxon>
        <taxon>Secundilactobacillus</taxon>
    </lineage>
</organism>
<dbReference type="OrthoDB" id="9802752at2"/>
<dbReference type="EMBL" id="AZCX01000012">
    <property type="protein sequence ID" value="KRK47069.1"/>
    <property type="molecule type" value="Genomic_DNA"/>
</dbReference>
<keyword evidence="3" id="KW-1185">Reference proteome</keyword>
<gene>
    <name evidence="2" type="ORF">FC96_GL000686</name>
</gene>
<evidence type="ECO:0000259" key="1">
    <source>
        <dbReference type="PROSITE" id="PS51459"/>
    </source>
</evidence>
<dbReference type="Pfam" id="PF02661">
    <property type="entry name" value="Fic"/>
    <property type="match status" value="1"/>
</dbReference>
<dbReference type="PROSITE" id="PS51459">
    <property type="entry name" value="FIDO"/>
    <property type="match status" value="1"/>
</dbReference>
<sequence length="102" mass="11578">MVSVLADSLGGNFFVGREAYPTIWLKAAYIFQKITKKHVFFDDNKRTSWVSVMIFLKLNGYNVNLKAGLIVDFVLEITVAPDSEEEMVKIASFLEANSERIQ</sequence>
<dbReference type="AlphaFoldDB" id="A0A0R1HK86"/>
<dbReference type="Proteomes" id="UP000050911">
    <property type="component" value="Unassembled WGS sequence"/>
</dbReference>
<name>A0A0R1HK86_9LACO</name>
<dbReference type="InterPro" id="IPR006440">
    <property type="entry name" value="Doc"/>
</dbReference>
<dbReference type="STRING" id="1302272.FC96_GL000686"/>
<dbReference type="InterPro" id="IPR003812">
    <property type="entry name" value="Fido"/>
</dbReference>
<proteinExistence type="predicted"/>
<dbReference type="NCBIfam" id="TIGR01550">
    <property type="entry name" value="DOC_P1"/>
    <property type="match status" value="1"/>
</dbReference>
<reference evidence="2 3" key="1">
    <citation type="journal article" date="2015" name="Genome Announc.">
        <title>Expanding the biotechnology potential of lactobacilli through comparative genomics of 213 strains and associated genera.</title>
        <authorList>
            <person name="Sun Z."/>
            <person name="Harris H.M."/>
            <person name="McCann A."/>
            <person name="Guo C."/>
            <person name="Argimon S."/>
            <person name="Zhang W."/>
            <person name="Yang X."/>
            <person name="Jeffery I.B."/>
            <person name="Cooney J.C."/>
            <person name="Kagawa T.F."/>
            <person name="Liu W."/>
            <person name="Song Y."/>
            <person name="Salvetti E."/>
            <person name="Wrobel A."/>
            <person name="Rasinkangas P."/>
            <person name="Parkhill J."/>
            <person name="Rea M.C."/>
            <person name="O'Sullivan O."/>
            <person name="Ritari J."/>
            <person name="Douillard F.P."/>
            <person name="Paul Ross R."/>
            <person name="Yang R."/>
            <person name="Briner A.E."/>
            <person name="Felis G.E."/>
            <person name="de Vos W.M."/>
            <person name="Barrangou R."/>
            <person name="Klaenhammer T.R."/>
            <person name="Caufield P.W."/>
            <person name="Cui Y."/>
            <person name="Zhang H."/>
            <person name="O'Toole P.W."/>
        </authorList>
    </citation>
    <scope>NUCLEOTIDE SEQUENCE [LARGE SCALE GENOMIC DNA]</scope>
    <source>
        <strain evidence="2 3">JCM 15530</strain>
    </source>
</reference>
<evidence type="ECO:0000313" key="3">
    <source>
        <dbReference type="Proteomes" id="UP000050911"/>
    </source>
</evidence>
<comment type="caution">
    <text evidence="2">The sequence shown here is derived from an EMBL/GenBank/DDBJ whole genome shotgun (WGS) entry which is preliminary data.</text>
</comment>
<dbReference type="GO" id="GO:0016301">
    <property type="term" value="F:kinase activity"/>
    <property type="evidence" value="ECO:0007669"/>
    <property type="project" value="InterPro"/>
</dbReference>
<dbReference type="InterPro" id="IPR053737">
    <property type="entry name" value="Type_II_TA_Toxin"/>
</dbReference>
<feature type="domain" description="Fido" evidence="1">
    <location>
        <begin position="1"/>
        <end position="96"/>
    </location>
</feature>
<evidence type="ECO:0000313" key="2">
    <source>
        <dbReference type="EMBL" id="KRK47069.1"/>
    </source>
</evidence>
<protein>
    <recommendedName>
        <fullName evidence="1">Fido domain-containing protein</fullName>
    </recommendedName>
</protein>
<dbReference type="PATRIC" id="fig|1302272.5.peg.684"/>
<accession>A0A0R1HK86</accession>
<dbReference type="Gene3D" id="1.20.120.1870">
    <property type="entry name" value="Fic/DOC protein, Fido domain"/>
    <property type="match status" value="1"/>
</dbReference>